<dbReference type="CDD" id="cd09725">
    <property type="entry name" value="Cas2_I_II_III"/>
    <property type="match status" value="1"/>
</dbReference>
<dbReference type="EC" id="3.1.-.-" evidence="9"/>
<dbReference type="InterPro" id="IPR019199">
    <property type="entry name" value="Virulence_VapD/CRISPR_Cas2"/>
</dbReference>
<evidence type="ECO:0000256" key="9">
    <source>
        <dbReference type="HAMAP-Rule" id="MF_01471"/>
    </source>
</evidence>
<dbReference type="GO" id="GO:0051607">
    <property type="term" value="P:defense response to virus"/>
    <property type="evidence" value="ECO:0007669"/>
    <property type="project" value="UniProtKB-UniRule"/>
</dbReference>
<dbReference type="AlphaFoldDB" id="A0A1H3F2Y5"/>
<comment type="subunit">
    <text evidence="9">Homodimer, forms a heterotetramer with a Cas1 homodimer.</text>
</comment>
<evidence type="ECO:0000256" key="3">
    <source>
        <dbReference type="ARBA" id="ARBA00022722"/>
    </source>
</evidence>
<dbReference type="NCBIfam" id="TIGR01573">
    <property type="entry name" value="cas2"/>
    <property type="match status" value="1"/>
</dbReference>
<gene>
    <name evidence="9" type="primary">cas2</name>
    <name evidence="10" type="ORF">SAMN03080603_00852</name>
</gene>
<evidence type="ECO:0000256" key="6">
    <source>
        <dbReference type="ARBA" id="ARBA00022801"/>
    </source>
</evidence>
<feature type="binding site" evidence="9">
    <location>
        <position position="8"/>
    </location>
    <ligand>
        <name>Mg(2+)</name>
        <dbReference type="ChEBI" id="CHEBI:18420"/>
        <note>catalytic</note>
    </ligand>
</feature>
<dbReference type="Proteomes" id="UP000199266">
    <property type="component" value="Unassembled WGS sequence"/>
</dbReference>
<evidence type="ECO:0000256" key="4">
    <source>
        <dbReference type="ARBA" id="ARBA00022723"/>
    </source>
</evidence>
<evidence type="ECO:0000256" key="7">
    <source>
        <dbReference type="ARBA" id="ARBA00022842"/>
    </source>
</evidence>
<evidence type="ECO:0000256" key="5">
    <source>
        <dbReference type="ARBA" id="ARBA00022759"/>
    </source>
</evidence>
<dbReference type="SUPFAM" id="SSF143430">
    <property type="entry name" value="TTP0101/SSO1404-like"/>
    <property type="match status" value="1"/>
</dbReference>
<evidence type="ECO:0000313" key="11">
    <source>
        <dbReference type="Proteomes" id="UP000199266"/>
    </source>
</evidence>
<dbReference type="GO" id="GO:0046872">
    <property type="term" value="F:metal ion binding"/>
    <property type="evidence" value="ECO:0007669"/>
    <property type="project" value="UniProtKB-UniRule"/>
</dbReference>
<organism evidence="10 11">
    <name type="scientific">Acetomicrobium thermoterrenum DSM 13490</name>
    <dbReference type="NCBI Taxonomy" id="1120987"/>
    <lineage>
        <taxon>Bacteria</taxon>
        <taxon>Thermotogati</taxon>
        <taxon>Synergistota</taxon>
        <taxon>Synergistia</taxon>
        <taxon>Synergistales</taxon>
        <taxon>Acetomicrobiaceae</taxon>
        <taxon>Acetomicrobium</taxon>
    </lineage>
</organism>
<keyword evidence="5 9" id="KW-0255">Endonuclease</keyword>
<name>A0A1H3F2Y5_9BACT</name>
<dbReference type="GO" id="GO:0016787">
    <property type="term" value="F:hydrolase activity"/>
    <property type="evidence" value="ECO:0007669"/>
    <property type="project" value="UniProtKB-KW"/>
</dbReference>
<keyword evidence="7 9" id="KW-0460">Magnesium</keyword>
<evidence type="ECO:0000256" key="8">
    <source>
        <dbReference type="ARBA" id="ARBA00023118"/>
    </source>
</evidence>
<accession>A0A1H3F2Y5</accession>
<dbReference type="GO" id="GO:0043571">
    <property type="term" value="P:maintenance of CRISPR repeat elements"/>
    <property type="evidence" value="ECO:0007669"/>
    <property type="project" value="UniProtKB-UniRule"/>
</dbReference>
<comment type="function">
    <text evidence="9">CRISPR (clustered regularly interspaced short palindromic repeat), is an adaptive immune system that provides protection against mobile genetic elements (viruses, transposable elements and conjugative plasmids). CRISPR clusters contain sequences complementary to antecedent mobile elements and target invading nucleic acids. CRISPR clusters are transcribed and processed into CRISPR RNA (crRNA). Functions as a ssRNA-specific endoribonuclease. Involved in the integration of spacer DNA into the CRISPR cassette.</text>
</comment>
<comment type="similarity">
    <text evidence="2 9">Belongs to the CRISPR-associated endoribonuclease Cas2 protein family.</text>
</comment>
<dbReference type="GO" id="GO:0004521">
    <property type="term" value="F:RNA endonuclease activity"/>
    <property type="evidence" value="ECO:0007669"/>
    <property type="project" value="InterPro"/>
</dbReference>
<keyword evidence="6 9" id="KW-0378">Hydrolase</keyword>
<evidence type="ECO:0000256" key="1">
    <source>
        <dbReference type="ARBA" id="ARBA00001946"/>
    </source>
</evidence>
<proteinExistence type="inferred from homology"/>
<dbReference type="HAMAP" id="MF_01471">
    <property type="entry name" value="Cas2"/>
    <property type="match status" value="1"/>
</dbReference>
<dbReference type="EMBL" id="FNPD01000004">
    <property type="protein sequence ID" value="SDX84728.1"/>
    <property type="molecule type" value="Genomic_DNA"/>
</dbReference>
<evidence type="ECO:0000256" key="2">
    <source>
        <dbReference type="ARBA" id="ARBA00009959"/>
    </source>
</evidence>
<keyword evidence="11" id="KW-1185">Reference proteome</keyword>
<reference evidence="11" key="1">
    <citation type="submission" date="2016-10" db="EMBL/GenBank/DDBJ databases">
        <authorList>
            <person name="Varghese N."/>
            <person name="Submissions S."/>
        </authorList>
    </citation>
    <scope>NUCLEOTIDE SEQUENCE [LARGE SCALE GENOMIC DNA]</scope>
    <source>
        <strain evidence="11">DSM 13490</strain>
    </source>
</reference>
<dbReference type="PANTHER" id="PTHR34405:SF1">
    <property type="entry name" value="CRISPR-ASSOCIATED ENDORIBONUCLEASE CAS2"/>
    <property type="match status" value="1"/>
</dbReference>
<comment type="cofactor">
    <cofactor evidence="1 9">
        <name>Mg(2+)</name>
        <dbReference type="ChEBI" id="CHEBI:18420"/>
    </cofactor>
</comment>
<evidence type="ECO:0000313" key="10">
    <source>
        <dbReference type="EMBL" id="SDX84728.1"/>
    </source>
</evidence>
<dbReference type="InterPro" id="IPR021127">
    <property type="entry name" value="CRISPR_associated_Cas2"/>
</dbReference>
<protein>
    <recommendedName>
        <fullName evidence="9">CRISPR-associated endoribonuclease Cas2</fullName>
        <ecNumber evidence="9">3.1.-.-</ecNumber>
    </recommendedName>
</protein>
<keyword evidence="8 9" id="KW-0051">Antiviral defense</keyword>
<dbReference type="PANTHER" id="PTHR34405">
    <property type="entry name" value="CRISPR-ASSOCIATED ENDORIBONUCLEASE CAS2"/>
    <property type="match status" value="1"/>
</dbReference>
<keyword evidence="3 9" id="KW-0540">Nuclease</keyword>
<dbReference type="Pfam" id="PF09827">
    <property type="entry name" value="CRISPR_Cas2"/>
    <property type="match status" value="1"/>
</dbReference>
<dbReference type="Gene3D" id="3.30.70.240">
    <property type="match status" value="1"/>
</dbReference>
<keyword evidence="4 9" id="KW-0479">Metal-binding</keyword>
<sequence>MFVIMAYDINVERVTKVLHIGRRYLNWVQNSLLEGELTKAQFARLKADLCKIIDVEQDSVVFYVLRQEQYLERQILGLDKGGQTMMI</sequence>